<organism evidence="2 3">
    <name type="scientific">Pleurodeles waltl</name>
    <name type="common">Iberian ribbed newt</name>
    <dbReference type="NCBI Taxonomy" id="8319"/>
    <lineage>
        <taxon>Eukaryota</taxon>
        <taxon>Metazoa</taxon>
        <taxon>Chordata</taxon>
        <taxon>Craniata</taxon>
        <taxon>Vertebrata</taxon>
        <taxon>Euteleostomi</taxon>
        <taxon>Amphibia</taxon>
        <taxon>Batrachia</taxon>
        <taxon>Caudata</taxon>
        <taxon>Salamandroidea</taxon>
        <taxon>Salamandridae</taxon>
        <taxon>Pleurodelinae</taxon>
        <taxon>Pleurodeles</taxon>
    </lineage>
</organism>
<sequence length="121" mass="13606">MKGRQSRDEGRATEERRKTALKEGTVKPDGDKKTRRKRVAERTSRRPRGCNVNPPSHASGEAWHSQVRSSNQQKGARGFGRTRGERNTNQEGVGGQEEKGLKSKGEWAIGKRREKGIKIKN</sequence>
<gene>
    <name evidence="2" type="ORF">NDU88_006542</name>
</gene>
<feature type="compositionally biased region" description="Basic residues" evidence="1">
    <location>
        <begin position="112"/>
        <end position="121"/>
    </location>
</feature>
<evidence type="ECO:0000256" key="1">
    <source>
        <dbReference type="SAM" id="MobiDB-lite"/>
    </source>
</evidence>
<protein>
    <submittedName>
        <fullName evidence="2">Uncharacterized protein</fullName>
    </submittedName>
</protein>
<evidence type="ECO:0000313" key="3">
    <source>
        <dbReference type="Proteomes" id="UP001066276"/>
    </source>
</evidence>
<dbReference type="EMBL" id="JANPWB010000011">
    <property type="protein sequence ID" value="KAJ1128163.1"/>
    <property type="molecule type" value="Genomic_DNA"/>
</dbReference>
<feature type="compositionally biased region" description="Basic and acidic residues" evidence="1">
    <location>
        <begin position="1"/>
        <end position="32"/>
    </location>
</feature>
<feature type="region of interest" description="Disordered" evidence="1">
    <location>
        <begin position="1"/>
        <end position="121"/>
    </location>
</feature>
<dbReference type="Proteomes" id="UP001066276">
    <property type="component" value="Chromosome 7"/>
</dbReference>
<evidence type="ECO:0000313" key="2">
    <source>
        <dbReference type="EMBL" id="KAJ1128163.1"/>
    </source>
</evidence>
<accession>A0AAV7PNS2</accession>
<feature type="compositionally biased region" description="Basic and acidic residues" evidence="1">
    <location>
        <begin position="96"/>
        <end position="111"/>
    </location>
</feature>
<reference evidence="2" key="1">
    <citation type="journal article" date="2022" name="bioRxiv">
        <title>Sequencing and chromosome-scale assembly of the giantPleurodeles waltlgenome.</title>
        <authorList>
            <person name="Brown T."/>
            <person name="Elewa A."/>
            <person name="Iarovenko S."/>
            <person name="Subramanian E."/>
            <person name="Araus A.J."/>
            <person name="Petzold A."/>
            <person name="Susuki M."/>
            <person name="Suzuki K.-i.T."/>
            <person name="Hayashi T."/>
            <person name="Toyoda A."/>
            <person name="Oliveira C."/>
            <person name="Osipova E."/>
            <person name="Leigh N.D."/>
            <person name="Simon A."/>
            <person name="Yun M.H."/>
        </authorList>
    </citation>
    <scope>NUCLEOTIDE SEQUENCE</scope>
    <source>
        <strain evidence="2">20211129_DDA</strain>
        <tissue evidence="2">Liver</tissue>
    </source>
</reference>
<name>A0AAV7PNS2_PLEWA</name>
<keyword evidence="3" id="KW-1185">Reference proteome</keyword>
<dbReference type="AlphaFoldDB" id="A0AAV7PNS2"/>
<proteinExistence type="predicted"/>
<comment type="caution">
    <text evidence="2">The sequence shown here is derived from an EMBL/GenBank/DDBJ whole genome shotgun (WGS) entry which is preliminary data.</text>
</comment>